<protein>
    <recommendedName>
        <fullName evidence="1">DUF7730 domain-containing protein</fullName>
    </recommendedName>
</protein>
<reference evidence="2" key="1">
    <citation type="journal article" date="2020" name="Stud. Mycol.">
        <title>101 Dothideomycetes genomes: a test case for predicting lifestyles and emergence of pathogens.</title>
        <authorList>
            <person name="Haridas S."/>
            <person name="Albert R."/>
            <person name="Binder M."/>
            <person name="Bloem J."/>
            <person name="Labutti K."/>
            <person name="Salamov A."/>
            <person name="Andreopoulos B."/>
            <person name="Baker S."/>
            <person name="Barry K."/>
            <person name="Bills G."/>
            <person name="Bluhm B."/>
            <person name="Cannon C."/>
            <person name="Castanera R."/>
            <person name="Culley D."/>
            <person name="Daum C."/>
            <person name="Ezra D."/>
            <person name="Gonzalez J."/>
            <person name="Henrissat B."/>
            <person name="Kuo A."/>
            <person name="Liang C."/>
            <person name="Lipzen A."/>
            <person name="Lutzoni F."/>
            <person name="Magnuson J."/>
            <person name="Mondo S."/>
            <person name="Nolan M."/>
            <person name="Ohm R."/>
            <person name="Pangilinan J."/>
            <person name="Park H.-J."/>
            <person name="Ramirez L."/>
            <person name="Alfaro M."/>
            <person name="Sun H."/>
            <person name="Tritt A."/>
            <person name="Yoshinaga Y."/>
            <person name="Zwiers L.-H."/>
            <person name="Turgeon B."/>
            <person name="Goodwin S."/>
            <person name="Spatafora J."/>
            <person name="Crous P."/>
            <person name="Grigoriev I."/>
        </authorList>
    </citation>
    <scope>NUCLEOTIDE SEQUENCE</scope>
    <source>
        <strain evidence="2">HMLAC05119</strain>
    </source>
</reference>
<organism evidence="2 3">
    <name type="scientific">Ampelomyces quisqualis</name>
    <name type="common">Powdery mildew agent</name>
    <dbReference type="NCBI Taxonomy" id="50730"/>
    <lineage>
        <taxon>Eukaryota</taxon>
        <taxon>Fungi</taxon>
        <taxon>Dikarya</taxon>
        <taxon>Ascomycota</taxon>
        <taxon>Pezizomycotina</taxon>
        <taxon>Dothideomycetes</taxon>
        <taxon>Pleosporomycetidae</taxon>
        <taxon>Pleosporales</taxon>
        <taxon>Pleosporineae</taxon>
        <taxon>Phaeosphaeriaceae</taxon>
        <taxon>Ampelomyces</taxon>
    </lineage>
</organism>
<dbReference type="PANTHER" id="PTHR38790">
    <property type="entry name" value="2EXR DOMAIN-CONTAINING PROTEIN-RELATED"/>
    <property type="match status" value="1"/>
</dbReference>
<accession>A0A6A5QBM6</accession>
<feature type="domain" description="DUF7730" evidence="1">
    <location>
        <begin position="3"/>
        <end position="150"/>
    </location>
</feature>
<name>A0A6A5QBM6_AMPQU</name>
<gene>
    <name evidence="2" type="ORF">BDU57DRAFT_404776</name>
</gene>
<sequence>CPLLSLPAEIRNMIWEYSVQVDHIQAIQHDAATSPKRNNAYVVPTSTYTMTFETRDRSNWRTMPQDLATLLSLQSTCRQVRNEVGDLPFFRNMFDVGLHAIQHFLAVVPQRILNDIKVITIWKAPGRKMKSIGEMHYLGDYDENFSRSWRLQLSLLKGLPA</sequence>
<dbReference type="EMBL" id="ML979139">
    <property type="protein sequence ID" value="KAF1912945.1"/>
    <property type="molecule type" value="Genomic_DNA"/>
</dbReference>
<evidence type="ECO:0000313" key="3">
    <source>
        <dbReference type="Proteomes" id="UP000800096"/>
    </source>
</evidence>
<dbReference type="Pfam" id="PF24864">
    <property type="entry name" value="DUF7730"/>
    <property type="match status" value="1"/>
</dbReference>
<proteinExistence type="predicted"/>
<dbReference type="OrthoDB" id="3790972at2759"/>
<evidence type="ECO:0000259" key="1">
    <source>
        <dbReference type="Pfam" id="PF24864"/>
    </source>
</evidence>
<dbReference type="Proteomes" id="UP000800096">
    <property type="component" value="Unassembled WGS sequence"/>
</dbReference>
<feature type="non-terminal residue" evidence="2">
    <location>
        <position position="161"/>
    </location>
</feature>
<dbReference type="AlphaFoldDB" id="A0A6A5QBM6"/>
<dbReference type="InterPro" id="IPR056632">
    <property type="entry name" value="DUF7730"/>
</dbReference>
<evidence type="ECO:0000313" key="2">
    <source>
        <dbReference type="EMBL" id="KAF1912945.1"/>
    </source>
</evidence>
<feature type="non-terminal residue" evidence="2">
    <location>
        <position position="1"/>
    </location>
</feature>
<dbReference type="PANTHER" id="PTHR38790:SF4">
    <property type="entry name" value="2EXR DOMAIN-CONTAINING PROTEIN"/>
    <property type="match status" value="1"/>
</dbReference>
<keyword evidence="3" id="KW-1185">Reference proteome</keyword>